<evidence type="ECO:0000256" key="10">
    <source>
        <dbReference type="ARBA" id="ARBA00022840"/>
    </source>
</evidence>
<accession>A0A6L5XD59</accession>
<evidence type="ECO:0000256" key="1">
    <source>
        <dbReference type="ARBA" id="ARBA00002274"/>
    </source>
</evidence>
<evidence type="ECO:0000256" key="7">
    <source>
        <dbReference type="ARBA" id="ARBA00022679"/>
    </source>
</evidence>
<comment type="caution">
    <text evidence="14">The sequence shown here is derived from an EMBL/GenBank/DDBJ whole genome shotgun (WGS) entry which is preliminary data.</text>
</comment>
<dbReference type="Proteomes" id="UP000483362">
    <property type="component" value="Unassembled WGS sequence"/>
</dbReference>
<evidence type="ECO:0000313" key="15">
    <source>
        <dbReference type="Proteomes" id="UP000483362"/>
    </source>
</evidence>
<dbReference type="NCBIfam" id="TIGR00682">
    <property type="entry name" value="lpxK"/>
    <property type="match status" value="1"/>
</dbReference>
<dbReference type="GO" id="GO:0009029">
    <property type="term" value="F:lipid-A 4'-kinase activity"/>
    <property type="evidence" value="ECO:0007669"/>
    <property type="project" value="UniProtKB-UniRule"/>
</dbReference>
<keyword evidence="9 13" id="KW-0418">Kinase</keyword>
<evidence type="ECO:0000256" key="6">
    <source>
        <dbReference type="ARBA" id="ARBA00022556"/>
    </source>
</evidence>
<evidence type="ECO:0000313" key="14">
    <source>
        <dbReference type="EMBL" id="MSS16442.1"/>
    </source>
</evidence>
<evidence type="ECO:0000256" key="8">
    <source>
        <dbReference type="ARBA" id="ARBA00022741"/>
    </source>
</evidence>
<dbReference type="GO" id="GO:0005524">
    <property type="term" value="F:ATP binding"/>
    <property type="evidence" value="ECO:0007669"/>
    <property type="project" value="UniProtKB-UniRule"/>
</dbReference>
<organism evidence="14 15">
    <name type="scientific">Sodaliphilus pleomorphus</name>
    <dbReference type="NCBI Taxonomy" id="2606626"/>
    <lineage>
        <taxon>Bacteria</taxon>
        <taxon>Pseudomonadati</taxon>
        <taxon>Bacteroidota</taxon>
        <taxon>Bacteroidia</taxon>
        <taxon>Bacteroidales</taxon>
        <taxon>Muribaculaceae</taxon>
        <taxon>Sodaliphilus</taxon>
    </lineage>
</organism>
<comment type="similarity">
    <text evidence="13">Belongs to the LpxK family.</text>
</comment>
<evidence type="ECO:0000256" key="12">
    <source>
        <dbReference type="ARBA" id="ARBA00029757"/>
    </source>
</evidence>
<evidence type="ECO:0000256" key="4">
    <source>
        <dbReference type="ARBA" id="ARBA00016436"/>
    </source>
</evidence>
<reference evidence="14 15" key="1">
    <citation type="submission" date="2019-08" db="EMBL/GenBank/DDBJ databases">
        <title>In-depth cultivation of the pig gut microbiome towards novel bacterial diversity and tailored functional studies.</title>
        <authorList>
            <person name="Wylensek D."/>
            <person name="Hitch T.C.A."/>
            <person name="Clavel T."/>
        </authorList>
    </citation>
    <scope>NUCLEOTIDE SEQUENCE [LARGE SCALE GENOMIC DNA]</scope>
    <source>
        <strain evidence="14 15">Oil-RF-744-WCA-WT-10</strain>
    </source>
</reference>
<dbReference type="UniPathway" id="UPA00359">
    <property type="reaction ID" value="UER00482"/>
</dbReference>
<dbReference type="GO" id="GO:0009245">
    <property type="term" value="P:lipid A biosynthetic process"/>
    <property type="evidence" value="ECO:0007669"/>
    <property type="project" value="UniProtKB-UniRule"/>
</dbReference>
<proteinExistence type="inferred from homology"/>
<dbReference type="EC" id="2.7.1.130" evidence="3 13"/>
<comment type="catalytic activity">
    <reaction evidence="13">
        <text>a lipid A disaccharide + ATP = a lipid IVA + ADP + H(+)</text>
        <dbReference type="Rhea" id="RHEA:67840"/>
        <dbReference type="ChEBI" id="CHEBI:15378"/>
        <dbReference type="ChEBI" id="CHEBI:30616"/>
        <dbReference type="ChEBI" id="CHEBI:176343"/>
        <dbReference type="ChEBI" id="CHEBI:176425"/>
        <dbReference type="ChEBI" id="CHEBI:456216"/>
        <dbReference type="EC" id="2.7.1.130"/>
    </reaction>
</comment>
<comment type="function">
    <text evidence="1 13">Transfers the gamma-phosphate of ATP to the 4'-position of a tetraacyldisaccharide 1-phosphate intermediate (termed DS-1-P) to form tetraacyldisaccharide 1,4'-bis-phosphate (lipid IVA).</text>
</comment>
<dbReference type="PANTHER" id="PTHR42724">
    <property type="entry name" value="TETRAACYLDISACCHARIDE 4'-KINASE"/>
    <property type="match status" value="1"/>
</dbReference>
<name>A0A6L5XD59_9BACT</name>
<sequence>MVIDFSKILNKQQRQNIANAFLTPFSWLYGTGVWCRNAAFNAGILKETSYDVPIVSVGNITVGGTGKTPHVEYIIEGLLANYPQYHIGVLSRGYKRLTHGFVMARDTLTPRDIGDEPYQIYHKFLGHIALAVCESRRKGIEEMLKIDPAINLFLLDDAFQHRYVKPKVNIVLCDYNRMPYNDRLLPLGTLREPMYRMVKQADFVVVTKCPNDIKPIDIKLIKEKLGLFPSTELFFSNVNYGNPVPVFPRANVKLDNLSWMSSDDFILGLTGIANQRPFVKYLRQFQAGVRVMHYDDHHDYTREDFKDITRVYSQHKGRRKFIVTTEKDAVRILNNAYFPPEMRDYIYYIPIRVGFLNYEDREFIPELVRRIQA</sequence>
<gene>
    <name evidence="13 14" type="primary">lpxK</name>
    <name evidence="14" type="ORF">FYJ29_01450</name>
</gene>
<dbReference type="InterPro" id="IPR003758">
    <property type="entry name" value="LpxK"/>
</dbReference>
<keyword evidence="6 13" id="KW-0441">Lipid A biosynthesis</keyword>
<evidence type="ECO:0000256" key="11">
    <source>
        <dbReference type="ARBA" id="ARBA00023098"/>
    </source>
</evidence>
<evidence type="ECO:0000256" key="9">
    <source>
        <dbReference type="ARBA" id="ARBA00022777"/>
    </source>
</evidence>
<keyword evidence="8 13" id="KW-0547">Nucleotide-binding</keyword>
<keyword evidence="11 13" id="KW-0443">Lipid metabolism</keyword>
<keyword evidence="10 13" id="KW-0067">ATP-binding</keyword>
<evidence type="ECO:0000256" key="3">
    <source>
        <dbReference type="ARBA" id="ARBA00012071"/>
    </source>
</evidence>
<dbReference type="HAMAP" id="MF_00409">
    <property type="entry name" value="LpxK"/>
    <property type="match status" value="1"/>
</dbReference>
<protein>
    <recommendedName>
        <fullName evidence="4 13">Tetraacyldisaccharide 4'-kinase</fullName>
        <ecNumber evidence="3 13">2.7.1.130</ecNumber>
    </recommendedName>
    <alternativeName>
        <fullName evidence="12 13">Lipid A 4'-kinase</fullName>
    </alternativeName>
</protein>
<dbReference type="PANTHER" id="PTHR42724:SF1">
    <property type="entry name" value="TETRAACYLDISACCHARIDE 4'-KINASE, MITOCHONDRIAL-RELATED"/>
    <property type="match status" value="1"/>
</dbReference>
<evidence type="ECO:0000256" key="13">
    <source>
        <dbReference type="HAMAP-Rule" id="MF_00409"/>
    </source>
</evidence>
<dbReference type="GO" id="GO:0005886">
    <property type="term" value="C:plasma membrane"/>
    <property type="evidence" value="ECO:0007669"/>
    <property type="project" value="TreeGrafter"/>
</dbReference>
<evidence type="ECO:0000256" key="5">
    <source>
        <dbReference type="ARBA" id="ARBA00022516"/>
    </source>
</evidence>
<keyword evidence="15" id="KW-1185">Reference proteome</keyword>
<dbReference type="EMBL" id="VULT01000002">
    <property type="protein sequence ID" value="MSS16442.1"/>
    <property type="molecule type" value="Genomic_DNA"/>
</dbReference>
<keyword evidence="5 13" id="KW-0444">Lipid biosynthesis</keyword>
<dbReference type="GO" id="GO:0009244">
    <property type="term" value="P:lipopolysaccharide core region biosynthetic process"/>
    <property type="evidence" value="ECO:0007669"/>
    <property type="project" value="TreeGrafter"/>
</dbReference>
<dbReference type="Pfam" id="PF02606">
    <property type="entry name" value="LpxK"/>
    <property type="match status" value="1"/>
</dbReference>
<evidence type="ECO:0000256" key="2">
    <source>
        <dbReference type="ARBA" id="ARBA00004870"/>
    </source>
</evidence>
<keyword evidence="7 13" id="KW-0808">Transferase</keyword>
<feature type="binding site" evidence="13">
    <location>
        <begin position="61"/>
        <end position="68"/>
    </location>
    <ligand>
        <name>ATP</name>
        <dbReference type="ChEBI" id="CHEBI:30616"/>
    </ligand>
</feature>
<dbReference type="AlphaFoldDB" id="A0A6L5XD59"/>
<comment type="pathway">
    <text evidence="2 13">Glycolipid biosynthesis; lipid IV(A) biosynthesis; lipid IV(A) from (3R)-3-hydroxytetradecanoyl-[acyl-carrier-protein] and UDP-N-acetyl-alpha-D-glucosamine: step 6/6.</text>
</comment>